<proteinExistence type="predicted"/>
<evidence type="ECO:0000313" key="2">
    <source>
        <dbReference type="Proteomes" id="UP000037432"/>
    </source>
</evidence>
<protein>
    <submittedName>
        <fullName evidence="1">Uncharacterized protein</fullName>
    </submittedName>
</protein>
<sequence length="61" mass="7043">MTVRTFRKPYEGFCFVRPAARILVVVSRFRRWIARSSIWAPHASMVKRFSSAGSSRFHGPS</sequence>
<reference evidence="1 2" key="1">
    <citation type="submission" date="2015-06" db="EMBL/GenBank/DDBJ databases">
        <authorList>
            <person name="Ju K.-S."/>
            <person name="Doroghazi J.R."/>
            <person name="Metcalf W.W."/>
        </authorList>
    </citation>
    <scope>NUCLEOTIDE SEQUENCE [LARGE SCALE GENOMIC DNA]</scope>
    <source>
        <strain evidence="1 2">NRRL 3414</strain>
    </source>
</reference>
<comment type="caution">
    <text evidence="1">The sequence shown here is derived from an EMBL/GenBank/DDBJ whole genome shotgun (WGS) entry which is preliminary data.</text>
</comment>
<gene>
    <name evidence="1" type="ORF">ACM01_08120</name>
</gene>
<dbReference type="AlphaFoldDB" id="A0A0J7ZIK6"/>
<accession>A0A0J7ZIK6</accession>
<dbReference type="Proteomes" id="UP000037432">
    <property type="component" value="Unassembled WGS sequence"/>
</dbReference>
<organism evidence="1 2">
    <name type="scientific">Streptomyces viridochromogenes</name>
    <dbReference type="NCBI Taxonomy" id="1938"/>
    <lineage>
        <taxon>Bacteria</taxon>
        <taxon>Bacillati</taxon>
        <taxon>Actinomycetota</taxon>
        <taxon>Actinomycetes</taxon>
        <taxon>Kitasatosporales</taxon>
        <taxon>Streptomycetaceae</taxon>
        <taxon>Streptomyces</taxon>
    </lineage>
</organism>
<dbReference type="EMBL" id="LFNT01000006">
    <property type="protein sequence ID" value="KMS75719.1"/>
    <property type="molecule type" value="Genomic_DNA"/>
</dbReference>
<name>A0A0J7ZIK6_STRVR</name>
<evidence type="ECO:0000313" key="1">
    <source>
        <dbReference type="EMBL" id="KMS75719.1"/>
    </source>
</evidence>